<evidence type="ECO:0000313" key="2">
    <source>
        <dbReference type="Proteomes" id="UP000507470"/>
    </source>
</evidence>
<protein>
    <submittedName>
        <fullName evidence="1">Uncharacterized protein</fullName>
    </submittedName>
</protein>
<organism evidence="1 2">
    <name type="scientific">Mytilus coruscus</name>
    <name type="common">Sea mussel</name>
    <dbReference type="NCBI Taxonomy" id="42192"/>
    <lineage>
        <taxon>Eukaryota</taxon>
        <taxon>Metazoa</taxon>
        <taxon>Spiralia</taxon>
        <taxon>Lophotrochozoa</taxon>
        <taxon>Mollusca</taxon>
        <taxon>Bivalvia</taxon>
        <taxon>Autobranchia</taxon>
        <taxon>Pteriomorphia</taxon>
        <taxon>Mytilida</taxon>
        <taxon>Mytiloidea</taxon>
        <taxon>Mytilidae</taxon>
        <taxon>Mytilinae</taxon>
        <taxon>Mytilus</taxon>
    </lineage>
</organism>
<name>A0A6J8AX35_MYTCO</name>
<evidence type="ECO:0000313" key="1">
    <source>
        <dbReference type="EMBL" id="CAC5374898.1"/>
    </source>
</evidence>
<proteinExistence type="predicted"/>
<keyword evidence="2" id="KW-1185">Reference proteome</keyword>
<dbReference type="PANTHER" id="PTHR34921:SF1">
    <property type="entry name" value="MEIOTIC RECOMBINATION PROTEIN REC114"/>
    <property type="match status" value="1"/>
</dbReference>
<dbReference type="Pfam" id="PF15165">
    <property type="entry name" value="REC114-like"/>
    <property type="match status" value="2"/>
</dbReference>
<accession>A0A6J8AX35</accession>
<dbReference type="EMBL" id="CACVKT020002094">
    <property type="protein sequence ID" value="CAC5374898.1"/>
    <property type="molecule type" value="Genomic_DNA"/>
</dbReference>
<dbReference type="PANTHER" id="PTHR34921">
    <property type="entry name" value="MEIOTIC RECOMBINATION PROTEIN REC114"/>
    <property type="match status" value="1"/>
</dbReference>
<sequence length="207" mass="23514">MWKLNKYARFVQSDSSSIVTKDEKAEWEYFDNTTFPLELTLADRGHLLVSHGSTIMESYNLTMSQRYLRGQSKGDSMIIFYHMQDVSHRFRIKFAASEIKTSHDVCRECAEKMANYFPVKAIVTTESVNHENTSDKTILHGEVTLSDLANVVTRTSKNLLPTVYNNMPTDTTNIGVLMKLCLSDPSFPAYVEQVEKELDNLALNANA</sequence>
<dbReference type="Proteomes" id="UP000507470">
    <property type="component" value="Unassembled WGS sequence"/>
</dbReference>
<gene>
    <name evidence="1" type="ORF">MCOR_12117</name>
</gene>
<reference evidence="1 2" key="1">
    <citation type="submission" date="2020-06" db="EMBL/GenBank/DDBJ databases">
        <authorList>
            <person name="Li R."/>
            <person name="Bekaert M."/>
        </authorList>
    </citation>
    <scope>NUCLEOTIDE SEQUENCE [LARGE SCALE GENOMIC DNA]</scope>
    <source>
        <strain evidence="2">wild</strain>
    </source>
</reference>
<dbReference type="InterPro" id="IPR029168">
    <property type="entry name" value="REC114L"/>
</dbReference>
<dbReference type="AlphaFoldDB" id="A0A6J8AX35"/>
<dbReference type="OrthoDB" id="6479200at2759"/>